<dbReference type="SUPFAM" id="SSF53955">
    <property type="entry name" value="Lysozyme-like"/>
    <property type="match status" value="1"/>
</dbReference>
<evidence type="ECO:0000259" key="13">
    <source>
        <dbReference type="Pfam" id="PF00912"/>
    </source>
</evidence>
<accession>A0A831KCW9</accession>
<dbReference type="Gene3D" id="1.10.3810.10">
    <property type="entry name" value="Biosynthetic peptidoglycan transglycosylase-like"/>
    <property type="match status" value="1"/>
</dbReference>
<evidence type="ECO:0000256" key="5">
    <source>
        <dbReference type="ARBA" id="ARBA00022692"/>
    </source>
</evidence>
<keyword evidence="7" id="KW-0573">Peptidoglycan synthesis</keyword>
<evidence type="ECO:0000256" key="7">
    <source>
        <dbReference type="ARBA" id="ARBA00022984"/>
    </source>
</evidence>
<dbReference type="AlphaFoldDB" id="A0A831KCW9"/>
<comment type="function">
    <text evidence="1">Cell wall formation. Synthesis of cross-linked peptidoglycan from the lipid intermediates. The enzyme has a penicillin-insensitive transglycosylase N-terminal domain (formation of linear glycan strands) and a penicillin-sensitive transpeptidase C-terminal domain (cross-linking of the peptide subunits).</text>
</comment>
<evidence type="ECO:0000256" key="10">
    <source>
        <dbReference type="ARBA" id="ARBA00023316"/>
    </source>
</evidence>
<evidence type="ECO:0000256" key="2">
    <source>
        <dbReference type="ARBA" id="ARBA00004370"/>
    </source>
</evidence>
<dbReference type="GO" id="GO:0008955">
    <property type="term" value="F:peptidoglycan glycosyltransferase activity"/>
    <property type="evidence" value="ECO:0007669"/>
    <property type="project" value="TreeGrafter"/>
</dbReference>
<proteinExistence type="predicted"/>
<dbReference type="GO" id="GO:0009252">
    <property type="term" value="P:peptidoglycan biosynthetic process"/>
    <property type="evidence" value="ECO:0007669"/>
    <property type="project" value="UniProtKB-KW"/>
</dbReference>
<dbReference type="GO" id="GO:0030288">
    <property type="term" value="C:outer membrane-bounded periplasmic space"/>
    <property type="evidence" value="ECO:0007669"/>
    <property type="project" value="TreeGrafter"/>
</dbReference>
<dbReference type="GO" id="GO:0008658">
    <property type="term" value="F:penicillin binding"/>
    <property type="evidence" value="ECO:0007669"/>
    <property type="project" value="UniProtKB-ARBA"/>
</dbReference>
<keyword evidence="10" id="KW-0961">Cell wall biogenesis/degradation</keyword>
<name>A0A831KCW9_9GAMM</name>
<dbReference type="InterPro" id="IPR036950">
    <property type="entry name" value="PBP_transglycosylase"/>
</dbReference>
<dbReference type="EMBL" id="DRCV01000160">
    <property type="protein sequence ID" value="HDK38084.1"/>
    <property type="molecule type" value="Genomic_DNA"/>
</dbReference>
<dbReference type="GO" id="GO:0071555">
    <property type="term" value="P:cell wall organization"/>
    <property type="evidence" value="ECO:0007669"/>
    <property type="project" value="UniProtKB-KW"/>
</dbReference>
<dbReference type="PANTHER" id="PTHR32282">
    <property type="entry name" value="BINDING PROTEIN TRANSPEPTIDASE, PUTATIVE-RELATED"/>
    <property type="match status" value="1"/>
</dbReference>
<comment type="subcellular location">
    <subcellularLocation>
        <location evidence="2">Membrane</location>
    </subcellularLocation>
</comment>
<comment type="pathway">
    <text evidence="11">Glycan biosynthesis.</text>
</comment>
<evidence type="ECO:0000256" key="12">
    <source>
        <dbReference type="SAM" id="Phobius"/>
    </source>
</evidence>
<keyword evidence="5 12" id="KW-0812">Transmembrane</keyword>
<organism evidence="14">
    <name type="scientific">Thiolapillus brandeum</name>
    <dbReference type="NCBI Taxonomy" id="1076588"/>
    <lineage>
        <taxon>Bacteria</taxon>
        <taxon>Pseudomonadati</taxon>
        <taxon>Pseudomonadota</taxon>
        <taxon>Gammaproteobacteria</taxon>
        <taxon>Chromatiales</taxon>
        <taxon>Sedimenticolaceae</taxon>
        <taxon>Thiolapillus</taxon>
    </lineage>
</organism>
<evidence type="ECO:0000256" key="4">
    <source>
        <dbReference type="ARBA" id="ARBA00022679"/>
    </source>
</evidence>
<dbReference type="Pfam" id="PF00912">
    <property type="entry name" value="Transgly"/>
    <property type="match status" value="1"/>
</dbReference>
<evidence type="ECO:0000256" key="3">
    <source>
        <dbReference type="ARBA" id="ARBA00004752"/>
    </source>
</evidence>
<evidence type="ECO:0000256" key="6">
    <source>
        <dbReference type="ARBA" id="ARBA00022960"/>
    </source>
</evidence>
<dbReference type="Proteomes" id="UP000885822">
    <property type="component" value="Unassembled WGS sequence"/>
</dbReference>
<comment type="caution">
    <text evidence="14">The sequence shown here is derived from an EMBL/GenBank/DDBJ whole genome shotgun (WGS) entry which is preliminary data.</text>
</comment>
<feature type="domain" description="Glycosyl transferase family 51" evidence="13">
    <location>
        <begin position="59"/>
        <end position="232"/>
    </location>
</feature>
<protein>
    <submittedName>
        <fullName evidence="14">Peptidase</fullName>
    </submittedName>
</protein>
<dbReference type="InterPro" id="IPR001264">
    <property type="entry name" value="Glyco_trans_51"/>
</dbReference>
<reference evidence="14" key="1">
    <citation type="journal article" date="2020" name="mSystems">
        <title>Genome- and Community-Level Interaction Insights into Carbon Utilization and Element Cycling Functions of Hydrothermarchaeota in Hydrothermal Sediment.</title>
        <authorList>
            <person name="Zhou Z."/>
            <person name="Liu Y."/>
            <person name="Xu W."/>
            <person name="Pan J."/>
            <person name="Luo Z.H."/>
            <person name="Li M."/>
        </authorList>
    </citation>
    <scope>NUCLEOTIDE SEQUENCE [LARGE SCALE GENOMIC DNA]</scope>
    <source>
        <strain evidence="14">HyVt-26</strain>
    </source>
</reference>
<sequence length="239" mass="26835">MILRRIGRLFIYLFLLGSVAIAVLAAVIYLRIQPQLPSIEVLRVVQLQEPLRVYSHDRRILAEFGDKRRTPVNIEEVSPVLVNAFLAAEDDHFFEHSGIDVPGLVSAAVELVVTGKKRRGASTITMQVARNFFLSTEKTYWRKLTEILLAFKIEESLSKDEILELYLNKIYLGHHAYGVGAAAQVYYGKSVNDLTLAQSATIAALPKAPSRVNPINGPEETLARRNYILGRMLKLGYIE</sequence>
<feature type="non-terminal residue" evidence="14">
    <location>
        <position position="239"/>
    </location>
</feature>
<keyword evidence="4" id="KW-0808">Transferase</keyword>
<dbReference type="InterPro" id="IPR050396">
    <property type="entry name" value="Glycosyltr_51/Transpeptidase"/>
</dbReference>
<dbReference type="InterPro" id="IPR023346">
    <property type="entry name" value="Lysozyme-like_dom_sf"/>
</dbReference>
<gene>
    <name evidence="14" type="ORF">ENG92_03605</name>
</gene>
<feature type="transmembrane region" description="Helical" evidence="12">
    <location>
        <begin position="9"/>
        <end position="30"/>
    </location>
</feature>
<keyword evidence="8 12" id="KW-1133">Transmembrane helix</keyword>
<dbReference type="GO" id="GO:0016020">
    <property type="term" value="C:membrane"/>
    <property type="evidence" value="ECO:0007669"/>
    <property type="project" value="UniProtKB-SubCell"/>
</dbReference>
<comment type="pathway">
    <text evidence="3">Cell wall biogenesis; peptidoglycan biosynthesis.</text>
</comment>
<evidence type="ECO:0000256" key="1">
    <source>
        <dbReference type="ARBA" id="ARBA00002624"/>
    </source>
</evidence>
<keyword evidence="6" id="KW-0133">Cell shape</keyword>
<evidence type="ECO:0000256" key="8">
    <source>
        <dbReference type="ARBA" id="ARBA00022989"/>
    </source>
</evidence>
<evidence type="ECO:0000256" key="9">
    <source>
        <dbReference type="ARBA" id="ARBA00023136"/>
    </source>
</evidence>
<dbReference type="FunFam" id="1.10.3810.10:FF:000003">
    <property type="entry name" value="Penicillin-binding protein 1a"/>
    <property type="match status" value="1"/>
</dbReference>
<evidence type="ECO:0000256" key="11">
    <source>
        <dbReference type="ARBA" id="ARBA00060592"/>
    </source>
</evidence>
<keyword evidence="9 12" id="KW-0472">Membrane</keyword>
<dbReference type="PANTHER" id="PTHR32282:SF27">
    <property type="entry name" value="PENICILLIN-BINDING PROTEIN 1A"/>
    <property type="match status" value="1"/>
</dbReference>
<evidence type="ECO:0000313" key="14">
    <source>
        <dbReference type="EMBL" id="HDK38084.1"/>
    </source>
</evidence>
<dbReference type="GO" id="GO:0008360">
    <property type="term" value="P:regulation of cell shape"/>
    <property type="evidence" value="ECO:0007669"/>
    <property type="project" value="UniProtKB-KW"/>
</dbReference>